<name>A0A1I5SMX0_9PSEU</name>
<sequence length="122" mass="12990">MAALSPADPGGTDRIDAVVDCCGPTDLVARLARTDLERAIVRLPPDACCLRTGIETPDLDRARQAGPLCQQLDQSRRPHETLVAGCESHLLVLGGAGHGDPRYQSPWILDATAAFLKQHLAA</sequence>
<evidence type="ECO:0000313" key="2">
    <source>
        <dbReference type="Proteomes" id="UP000199137"/>
    </source>
</evidence>
<gene>
    <name evidence="1" type="ORF">SAMN05421854_106385</name>
</gene>
<dbReference type="Gene3D" id="3.40.50.1820">
    <property type="entry name" value="alpha/beta hydrolase"/>
    <property type="match status" value="1"/>
</dbReference>
<dbReference type="Proteomes" id="UP000199137">
    <property type="component" value="Unassembled WGS sequence"/>
</dbReference>
<dbReference type="EMBL" id="FOWC01000006">
    <property type="protein sequence ID" value="SFP72092.1"/>
    <property type="molecule type" value="Genomic_DNA"/>
</dbReference>
<accession>A0A1I5SMX0</accession>
<dbReference type="SUPFAM" id="SSF53474">
    <property type="entry name" value="alpha/beta-Hydrolases"/>
    <property type="match status" value="1"/>
</dbReference>
<dbReference type="InterPro" id="IPR029058">
    <property type="entry name" value="AB_hydrolase_fold"/>
</dbReference>
<dbReference type="RefSeq" id="WP_093574750.1">
    <property type="nucleotide sequence ID" value="NZ_FOWC01000006.1"/>
</dbReference>
<proteinExistence type="predicted"/>
<dbReference type="OrthoDB" id="9803828at2"/>
<reference evidence="1 2" key="1">
    <citation type="submission" date="2016-10" db="EMBL/GenBank/DDBJ databases">
        <authorList>
            <person name="de Groot N.N."/>
        </authorList>
    </citation>
    <scope>NUCLEOTIDE SEQUENCE [LARGE SCALE GENOMIC DNA]</scope>
    <source>
        <strain evidence="1 2">DSM 44637</strain>
    </source>
</reference>
<dbReference type="AlphaFoldDB" id="A0A1I5SMX0"/>
<organism evidence="1 2">
    <name type="scientific">Amycolatopsis rubida</name>
    <dbReference type="NCBI Taxonomy" id="112413"/>
    <lineage>
        <taxon>Bacteria</taxon>
        <taxon>Bacillati</taxon>
        <taxon>Actinomycetota</taxon>
        <taxon>Actinomycetes</taxon>
        <taxon>Pseudonocardiales</taxon>
        <taxon>Pseudonocardiaceae</taxon>
        <taxon>Amycolatopsis</taxon>
    </lineage>
</organism>
<protein>
    <submittedName>
        <fullName evidence="1">Uncharacterized protein</fullName>
    </submittedName>
</protein>
<evidence type="ECO:0000313" key="1">
    <source>
        <dbReference type="EMBL" id="SFP72092.1"/>
    </source>
</evidence>